<keyword evidence="2" id="KW-1185">Reference proteome</keyword>
<name>E9HMR0_DAPPU</name>
<accession>E9HMR0</accession>
<dbReference type="Proteomes" id="UP000000305">
    <property type="component" value="Unassembled WGS sequence"/>
</dbReference>
<dbReference type="EMBL" id="GL732689">
    <property type="protein sequence ID" value="EFX66967.1"/>
    <property type="molecule type" value="Genomic_DNA"/>
</dbReference>
<evidence type="ECO:0000313" key="1">
    <source>
        <dbReference type="EMBL" id="EFX66967.1"/>
    </source>
</evidence>
<protein>
    <submittedName>
        <fullName evidence="1">Uncharacterized protein</fullName>
    </submittedName>
</protein>
<sequence>MGQENGNVALRMLRLQVLDHDDRPAISTNVFMDEGSNTSLMWQGFERALKLEN</sequence>
<dbReference type="InParanoid" id="E9HMR0"/>
<dbReference type="KEGG" id="dpx:DAPPUDRAFT_262328"/>
<gene>
    <name evidence="1" type="ORF">DAPPUDRAFT_262328</name>
</gene>
<organism evidence="1 2">
    <name type="scientific">Daphnia pulex</name>
    <name type="common">Water flea</name>
    <dbReference type="NCBI Taxonomy" id="6669"/>
    <lineage>
        <taxon>Eukaryota</taxon>
        <taxon>Metazoa</taxon>
        <taxon>Ecdysozoa</taxon>
        <taxon>Arthropoda</taxon>
        <taxon>Crustacea</taxon>
        <taxon>Branchiopoda</taxon>
        <taxon>Diplostraca</taxon>
        <taxon>Cladocera</taxon>
        <taxon>Anomopoda</taxon>
        <taxon>Daphniidae</taxon>
        <taxon>Daphnia</taxon>
    </lineage>
</organism>
<reference evidence="1 2" key="1">
    <citation type="journal article" date="2011" name="Science">
        <title>The ecoresponsive genome of Daphnia pulex.</title>
        <authorList>
            <person name="Colbourne J.K."/>
            <person name="Pfrender M.E."/>
            <person name="Gilbert D."/>
            <person name="Thomas W.K."/>
            <person name="Tucker A."/>
            <person name="Oakley T.H."/>
            <person name="Tokishita S."/>
            <person name="Aerts A."/>
            <person name="Arnold G.J."/>
            <person name="Basu M.K."/>
            <person name="Bauer D.J."/>
            <person name="Caceres C.E."/>
            <person name="Carmel L."/>
            <person name="Casola C."/>
            <person name="Choi J.H."/>
            <person name="Detter J.C."/>
            <person name="Dong Q."/>
            <person name="Dusheyko S."/>
            <person name="Eads B.D."/>
            <person name="Frohlich T."/>
            <person name="Geiler-Samerotte K.A."/>
            <person name="Gerlach D."/>
            <person name="Hatcher P."/>
            <person name="Jogdeo S."/>
            <person name="Krijgsveld J."/>
            <person name="Kriventseva E.V."/>
            <person name="Kultz D."/>
            <person name="Laforsch C."/>
            <person name="Lindquist E."/>
            <person name="Lopez J."/>
            <person name="Manak J.R."/>
            <person name="Muller J."/>
            <person name="Pangilinan J."/>
            <person name="Patwardhan R.P."/>
            <person name="Pitluck S."/>
            <person name="Pritham E.J."/>
            <person name="Rechtsteiner A."/>
            <person name="Rho M."/>
            <person name="Rogozin I.B."/>
            <person name="Sakarya O."/>
            <person name="Salamov A."/>
            <person name="Schaack S."/>
            <person name="Shapiro H."/>
            <person name="Shiga Y."/>
            <person name="Skalitzky C."/>
            <person name="Smith Z."/>
            <person name="Souvorov A."/>
            <person name="Sung W."/>
            <person name="Tang Z."/>
            <person name="Tsuchiya D."/>
            <person name="Tu H."/>
            <person name="Vos H."/>
            <person name="Wang M."/>
            <person name="Wolf Y.I."/>
            <person name="Yamagata H."/>
            <person name="Yamada T."/>
            <person name="Ye Y."/>
            <person name="Shaw J.R."/>
            <person name="Andrews J."/>
            <person name="Crease T.J."/>
            <person name="Tang H."/>
            <person name="Lucas S.M."/>
            <person name="Robertson H.M."/>
            <person name="Bork P."/>
            <person name="Koonin E.V."/>
            <person name="Zdobnov E.M."/>
            <person name="Grigoriev I.V."/>
            <person name="Lynch M."/>
            <person name="Boore J.L."/>
        </authorList>
    </citation>
    <scope>NUCLEOTIDE SEQUENCE [LARGE SCALE GENOMIC DNA]</scope>
</reference>
<dbReference type="HOGENOM" id="CLU_3070781_0_0_1"/>
<dbReference type="AlphaFoldDB" id="E9HMR0"/>
<proteinExistence type="predicted"/>
<evidence type="ECO:0000313" key="2">
    <source>
        <dbReference type="Proteomes" id="UP000000305"/>
    </source>
</evidence>